<comment type="pathway">
    <text evidence="1">Lipid metabolism.</text>
</comment>
<gene>
    <name evidence="6" type="ORF">INQ41_12530</name>
</gene>
<dbReference type="GO" id="GO:0006654">
    <property type="term" value="P:phosphatidic acid biosynthetic process"/>
    <property type="evidence" value="ECO:0007669"/>
    <property type="project" value="TreeGrafter"/>
</dbReference>
<evidence type="ECO:0000256" key="4">
    <source>
        <dbReference type="SAM" id="MobiDB-lite"/>
    </source>
</evidence>
<reference evidence="6 7" key="1">
    <citation type="submission" date="2020-10" db="EMBL/GenBank/DDBJ databases">
        <title>complete genome sequencing of Lysobacter sp. H21R20.</title>
        <authorList>
            <person name="Bae J.-W."/>
            <person name="Lee S.-Y."/>
        </authorList>
    </citation>
    <scope>NUCLEOTIDE SEQUENCE [LARGE SCALE GENOMIC DNA]</scope>
    <source>
        <strain evidence="6 7">H21R20</strain>
    </source>
</reference>
<evidence type="ECO:0000256" key="1">
    <source>
        <dbReference type="ARBA" id="ARBA00005189"/>
    </source>
</evidence>
<sequence length="207" mass="23161">MTARDDPEVPAGSVPTLPPNVPRVRPSRFGRWFGRTVLRLGGWRMTGEFPDLPRVVLIGAPHSSNWDAVWGFAAKLALGVDVRILGKDSLFRVPGLGWLLRKLGVIPVNRRAAHGVVEQATAMLRDAERLWFGLAPEGTRKPVERWKSGFWKIADAAGVPILPVYFHYPQRRLVVAPPFRTGADMEADMQRIRAWYRAVSKGKLHDA</sequence>
<dbReference type="PANTHER" id="PTHR10434">
    <property type="entry name" value="1-ACYL-SN-GLYCEROL-3-PHOSPHATE ACYLTRANSFERASE"/>
    <property type="match status" value="1"/>
</dbReference>
<evidence type="ECO:0000256" key="2">
    <source>
        <dbReference type="ARBA" id="ARBA00022679"/>
    </source>
</evidence>
<name>A0A7S6UFM9_9GAMM</name>
<evidence type="ECO:0000256" key="3">
    <source>
        <dbReference type="ARBA" id="ARBA00023315"/>
    </source>
</evidence>
<organism evidence="6 7">
    <name type="scientific">Novilysobacter ciconiae</name>
    <dbReference type="NCBI Taxonomy" id="2781022"/>
    <lineage>
        <taxon>Bacteria</taxon>
        <taxon>Pseudomonadati</taxon>
        <taxon>Pseudomonadota</taxon>
        <taxon>Gammaproteobacteria</taxon>
        <taxon>Lysobacterales</taxon>
        <taxon>Lysobacteraceae</taxon>
        <taxon>Novilysobacter</taxon>
    </lineage>
</organism>
<dbReference type="PANTHER" id="PTHR10434:SF9">
    <property type="entry name" value="PHOSPHOLIPID_GLYCEROL ACYLTRANSFERASE DOMAIN-CONTAINING PROTEIN"/>
    <property type="match status" value="1"/>
</dbReference>
<proteinExistence type="predicted"/>
<evidence type="ECO:0000259" key="5">
    <source>
        <dbReference type="SMART" id="SM00563"/>
    </source>
</evidence>
<dbReference type="SMART" id="SM00563">
    <property type="entry name" value="PlsC"/>
    <property type="match status" value="1"/>
</dbReference>
<keyword evidence="7" id="KW-1185">Reference proteome</keyword>
<dbReference type="EMBL" id="CP063656">
    <property type="protein sequence ID" value="QOW19418.1"/>
    <property type="molecule type" value="Genomic_DNA"/>
</dbReference>
<feature type="region of interest" description="Disordered" evidence="4">
    <location>
        <begin position="1"/>
        <end position="20"/>
    </location>
</feature>
<dbReference type="KEGG" id="lcic:INQ41_12530"/>
<accession>A0A7S6UFM9</accession>
<feature type="domain" description="Phospholipid/glycerol acyltransferase" evidence="5">
    <location>
        <begin position="56"/>
        <end position="169"/>
    </location>
</feature>
<dbReference type="Pfam" id="PF01553">
    <property type="entry name" value="Acyltransferase"/>
    <property type="match status" value="1"/>
</dbReference>
<evidence type="ECO:0000313" key="7">
    <source>
        <dbReference type="Proteomes" id="UP000594059"/>
    </source>
</evidence>
<protein>
    <submittedName>
        <fullName evidence="6">Lysophospholipid acyltransferase family protein</fullName>
    </submittedName>
</protein>
<dbReference type="CDD" id="cd07988">
    <property type="entry name" value="LPLAT_ABO13168-like"/>
    <property type="match status" value="1"/>
</dbReference>
<dbReference type="SUPFAM" id="SSF69593">
    <property type="entry name" value="Glycerol-3-phosphate (1)-acyltransferase"/>
    <property type="match status" value="1"/>
</dbReference>
<dbReference type="RefSeq" id="WP_193984944.1">
    <property type="nucleotide sequence ID" value="NZ_CP063656.1"/>
</dbReference>
<evidence type="ECO:0000313" key="6">
    <source>
        <dbReference type="EMBL" id="QOW19418.1"/>
    </source>
</evidence>
<keyword evidence="3 6" id="KW-0012">Acyltransferase</keyword>
<dbReference type="Proteomes" id="UP000594059">
    <property type="component" value="Chromosome"/>
</dbReference>
<dbReference type="AlphaFoldDB" id="A0A7S6UFM9"/>
<keyword evidence="2 6" id="KW-0808">Transferase</keyword>
<dbReference type="GO" id="GO:0003841">
    <property type="term" value="F:1-acylglycerol-3-phosphate O-acyltransferase activity"/>
    <property type="evidence" value="ECO:0007669"/>
    <property type="project" value="TreeGrafter"/>
</dbReference>
<dbReference type="InterPro" id="IPR002123">
    <property type="entry name" value="Plipid/glycerol_acylTrfase"/>
</dbReference>